<reference evidence="11 12" key="1">
    <citation type="journal article" date="2012" name="J. Bacteriol.">
        <title>Complete Genome Sequence of Providencia stuartii Clinical Isolate MRSN 2154.</title>
        <authorList>
            <person name="Clifford R.J."/>
            <person name="Hang J."/>
            <person name="Riley M.C."/>
            <person name="Onmus-Leone F."/>
            <person name="Kuschner R.A."/>
            <person name="Lesho E.P."/>
            <person name="Waterman P.E."/>
        </authorList>
    </citation>
    <scope>NUCLEOTIDE SEQUENCE [LARGE SCALE GENOMIC DNA]</scope>
    <source>
        <strain evidence="11 12">MRSN 2154</strain>
    </source>
</reference>
<keyword evidence="3" id="KW-1003">Cell membrane</keyword>
<dbReference type="EMBL" id="CP003488">
    <property type="protein sequence ID" value="AFH94397.1"/>
    <property type="molecule type" value="Genomic_DNA"/>
</dbReference>
<dbReference type="GO" id="GO:0004932">
    <property type="term" value="F:mating-type factor pheromone receptor activity"/>
    <property type="evidence" value="ECO:0007669"/>
    <property type="project" value="InterPro"/>
</dbReference>
<keyword evidence="5 9" id="KW-0812">Transmembrane</keyword>
<keyword evidence="2 9" id="KW-0813">Transport</keyword>
<evidence type="ECO:0000313" key="11">
    <source>
        <dbReference type="EMBL" id="AFH94397.1"/>
    </source>
</evidence>
<dbReference type="PRINTS" id="PR00250">
    <property type="entry name" value="GPCRSTE2"/>
</dbReference>
<evidence type="ECO:0000256" key="7">
    <source>
        <dbReference type="ARBA" id="ARBA00023136"/>
    </source>
</evidence>
<dbReference type="Pfam" id="PF00528">
    <property type="entry name" value="BPD_transp_1"/>
    <property type="match status" value="1"/>
</dbReference>
<dbReference type="InterPro" id="IPR045621">
    <property type="entry name" value="BPD_transp_1_N"/>
</dbReference>
<dbReference type="GO" id="GO:0055085">
    <property type="term" value="P:transmembrane transport"/>
    <property type="evidence" value="ECO:0007669"/>
    <property type="project" value="InterPro"/>
</dbReference>
<evidence type="ECO:0000256" key="9">
    <source>
        <dbReference type="RuleBase" id="RU363032"/>
    </source>
</evidence>
<dbReference type="HOGENOM" id="CLU_036879_0_0_6"/>
<proteinExistence type="inferred from homology"/>
<dbReference type="RefSeq" id="WP_014657400.1">
    <property type="nucleotide sequence ID" value="NC_017731.1"/>
</dbReference>
<dbReference type="InterPro" id="IPR035906">
    <property type="entry name" value="MetI-like_sf"/>
</dbReference>
<dbReference type="Proteomes" id="UP000005012">
    <property type="component" value="Chromosome"/>
</dbReference>
<protein>
    <submittedName>
        <fullName evidence="11">Peptide ABC transporter permease</fullName>
    </submittedName>
</protein>
<evidence type="ECO:0000313" key="12">
    <source>
        <dbReference type="Proteomes" id="UP000005012"/>
    </source>
</evidence>
<evidence type="ECO:0000256" key="2">
    <source>
        <dbReference type="ARBA" id="ARBA00022448"/>
    </source>
</evidence>
<dbReference type="CDD" id="cd06261">
    <property type="entry name" value="TM_PBP2"/>
    <property type="match status" value="1"/>
</dbReference>
<evidence type="ECO:0000256" key="6">
    <source>
        <dbReference type="ARBA" id="ARBA00022989"/>
    </source>
</evidence>
<dbReference type="InterPro" id="IPR000366">
    <property type="entry name" value="GPCR_STE2"/>
</dbReference>
<sequence>MWLYCVKRILATIPILIGLTLIVFFIMALIPGDPAQALLGPWATPENVARVKQELGLDKPLYQQYFIWISNLLQGDFGRSFVLNRPVTDEVLERFSATLILGGSALLLSSVLGLLAGIISAIRQFSWSDKMITLAVLLGISMPSFWIGLLMIMLFAVQLQWFPASGMYSIWQGGGFGDLLHHLVLPAVTLSLVATGVIARLTRTAMLEVLRLDFIRTARAKGLSERKVIFRHAFRMALVSVIPVIGIQAGFVLGGAVYIETVFQWPGLGAMLVKAVATRDLFLVQGGVLIAAAAYVFINLFADLMQALLDPRLKS</sequence>
<dbReference type="PROSITE" id="PS50928">
    <property type="entry name" value="ABC_TM1"/>
    <property type="match status" value="1"/>
</dbReference>
<comment type="similarity">
    <text evidence="8">Belongs to the binding-protein-dependent transport system permease family. OppBC subfamily.</text>
</comment>
<evidence type="ECO:0000256" key="5">
    <source>
        <dbReference type="ARBA" id="ARBA00022692"/>
    </source>
</evidence>
<dbReference type="Gene3D" id="1.10.3720.10">
    <property type="entry name" value="MetI-like"/>
    <property type="match status" value="1"/>
</dbReference>
<accession>A0A140NP02</accession>
<keyword evidence="4" id="KW-0997">Cell inner membrane</keyword>
<keyword evidence="7 9" id="KW-0472">Membrane</keyword>
<feature type="domain" description="ABC transmembrane type-1" evidence="10">
    <location>
        <begin position="95"/>
        <end position="306"/>
    </location>
</feature>
<feature type="transmembrane region" description="Helical" evidence="9">
    <location>
        <begin position="99"/>
        <end position="122"/>
    </location>
</feature>
<dbReference type="PANTHER" id="PTHR43163">
    <property type="entry name" value="DIPEPTIDE TRANSPORT SYSTEM PERMEASE PROTEIN DPPB-RELATED"/>
    <property type="match status" value="1"/>
</dbReference>
<evidence type="ECO:0000256" key="4">
    <source>
        <dbReference type="ARBA" id="ARBA00022519"/>
    </source>
</evidence>
<dbReference type="AlphaFoldDB" id="A0A140NP02"/>
<dbReference type="OrthoDB" id="9805855at2"/>
<name>A0A140NP02_PROSM</name>
<evidence type="ECO:0000256" key="3">
    <source>
        <dbReference type="ARBA" id="ARBA00022475"/>
    </source>
</evidence>
<evidence type="ECO:0000256" key="1">
    <source>
        <dbReference type="ARBA" id="ARBA00004429"/>
    </source>
</evidence>
<organism evidence="11 12">
    <name type="scientific">Providencia stuartii (strain MRSN 2154)</name>
    <dbReference type="NCBI Taxonomy" id="1157951"/>
    <lineage>
        <taxon>Bacteria</taxon>
        <taxon>Pseudomonadati</taxon>
        <taxon>Pseudomonadota</taxon>
        <taxon>Gammaproteobacteria</taxon>
        <taxon>Enterobacterales</taxon>
        <taxon>Morganellaceae</taxon>
        <taxon>Providencia</taxon>
    </lineage>
</organism>
<dbReference type="Pfam" id="PF19300">
    <property type="entry name" value="BPD_transp_1_N"/>
    <property type="match status" value="1"/>
</dbReference>
<feature type="transmembrane region" description="Helical" evidence="9">
    <location>
        <begin position="134"/>
        <end position="159"/>
    </location>
</feature>
<feature type="transmembrane region" description="Helical" evidence="9">
    <location>
        <begin position="9"/>
        <end position="30"/>
    </location>
</feature>
<gene>
    <name evidence="11" type="ordered locus">S70_12770</name>
</gene>
<dbReference type="GO" id="GO:0005886">
    <property type="term" value="C:plasma membrane"/>
    <property type="evidence" value="ECO:0007669"/>
    <property type="project" value="UniProtKB-SubCell"/>
</dbReference>
<dbReference type="SUPFAM" id="SSF161098">
    <property type="entry name" value="MetI-like"/>
    <property type="match status" value="1"/>
</dbReference>
<comment type="subcellular location">
    <subcellularLocation>
        <location evidence="1">Cell inner membrane</location>
        <topology evidence="1">Multi-pass membrane protein</topology>
    </subcellularLocation>
    <subcellularLocation>
        <location evidence="9">Cell membrane</location>
        <topology evidence="9">Multi-pass membrane protein</topology>
    </subcellularLocation>
</comment>
<evidence type="ECO:0000256" key="8">
    <source>
        <dbReference type="ARBA" id="ARBA00024202"/>
    </source>
</evidence>
<feature type="transmembrane region" description="Helical" evidence="9">
    <location>
        <begin position="179"/>
        <end position="201"/>
    </location>
</feature>
<dbReference type="PATRIC" id="fig|1157951.4.peg.2573"/>
<evidence type="ECO:0000259" key="10">
    <source>
        <dbReference type="PROSITE" id="PS50928"/>
    </source>
</evidence>
<dbReference type="InterPro" id="IPR000515">
    <property type="entry name" value="MetI-like"/>
</dbReference>
<dbReference type="KEGG" id="psi:S70_12770"/>
<feature type="transmembrane region" description="Helical" evidence="9">
    <location>
        <begin position="281"/>
        <end position="302"/>
    </location>
</feature>
<reference evidence="12" key="2">
    <citation type="submission" date="2012-04" db="EMBL/GenBank/DDBJ databases">
        <title>Complete genome sequence of Providencia stuartii clinical isolate MRSN 2154.</title>
        <authorList>
            <person name="Clifford R.J."/>
            <person name="Hang J."/>
            <person name="Riley M.C."/>
            <person name="Onmus-Leone F."/>
            <person name="Kuschner R.A."/>
            <person name="Lesho E.P."/>
            <person name="Waterman P.E."/>
        </authorList>
    </citation>
    <scope>NUCLEOTIDE SEQUENCE [LARGE SCALE GENOMIC DNA]</scope>
    <source>
        <strain evidence="12">MRSN 2154</strain>
    </source>
</reference>
<dbReference type="GeneID" id="93520846"/>
<feature type="transmembrane region" description="Helical" evidence="9">
    <location>
        <begin position="236"/>
        <end position="259"/>
    </location>
</feature>
<dbReference type="PANTHER" id="PTHR43163:SF6">
    <property type="entry name" value="DIPEPTIDE TRANSPORT SYSTEM PERMEASE PROTEIN DPPB-RELATED"/>
    <property type="match status" value="1"/>
</dbReference>
<keyword evidence="6 9" id="KW-1133">Transmembrane helix</keyword>